<feature type="compositionally biased region" description="Polar residues" evidence="1">
    <location>
        <begin position="1"/>
        <end position="15"/>
    </location>
</feature>
<gene>
    <name evidence="2" type="ORF">GSTENG00031908001</name>
</gene>
<evidence type="ECO:0000256" key="1">
    <source>
        <dbReference type="SAM" id="MobiDB-lite"/>
    </source>
</evidence>
<dbReference type="EMBL" id="CAAE01015019">
    <property type="protein sequence ID" value="CAG10314.1"/>
    <property type="molecule type" value="Genomic_DNA"/>
</dbReference>
<evidence type="ECO:0000313" key="2">
    <source>
        <dbReference type="EMBL" id="CAG10314.1"/>
    </source>
</evidence>
<feature type="region of interest" description="Disordered" evidence="1">
    <location>
        <begin position="1"/>
        <end position="46"/>
    </location>
</feature>
<sequence length="46" mass="5196">MLEETTGPQLQTAQFRLSGVRPEEQTTSEQMMAPQMEKEGLALKED</sequence>
<proteinExistence type="predicted"/>
<feature type="compositionally biased region" description="Basic and acidic residues" evidence="1">
    <location>
        <begin position="36"/>
        <end position="46"/>
    </location>
</feature>
<accession>Q4RMR8</accession>
<organism evidence="2">
    <name type="scientific">Tetraodon nigroviridis</name>
    <name type="common">Spotted green pufferfish</name>
    <name type="synonym">Chelonodon nigroviridis</name>
    <dbReference type="NCBI Taxonomy" id="99883"/>
    <lineage>
        <taxon>Eukaryota</taxon>
        <taxon>Metazoa</taxon>
        <taxon>Chordata</taxon>
        <taxon>Craniata</taxon>
        <taxon>Vertebrata</taxon>
        <taxon>Euteleostomi</taxon>
        <taxon>Actinopterygii</taxon>
        <taxon>Neopterygii</taxon>
        <taxon>Teleostei</taxon>
        <taxon>Neoteleostei</taxon>
        <taxon>Acanthomorphata</taxon>
        <taxon>Eupercaria</taxon>
        <taxon>Tetraodontiformes</taxon>
        <taxon>Tetradontoidea</taxon>
        <taxon>Tetraodontidae</taxon>
        <taxon>Tetraodon</taxon>
    </lineage>
</organism>
<dbReference type="AlphaFoldDB" id="Q4RMR8"/>
<comment type="caution">
    <text evidence="2">The sequence shown here is derived from an EMBL/GenBank/DDBJ whole genome shotgun (WGS) entry which is preliminary data.</text>
</comment>
<protein>
    <submittedName>
        <fullName evidence="2">(spotted green pufferfish) hypothetical protein</fullName>
    </submittedName>
</protein>
<name>Q4RMR8_TETNG</name>
<dbReference type="KEGG" id="tng:GSTEN00031908G001"/>
<reference evidence="2" key="2">
    <citation type="submission" date="2004-02" db="EMBL/GenBank/DDBJ databases">
        <authorList>
            <consortium name="Genoscope"/>
            <consortium name="Whitehead Institute Centre for Genome Research"/>
        </authorList>
    </citation>
    <scope>NUCLEOTIDE SEQUENCE</scope>
</reference>
<reference evidence="2" key="1">
    <citation type="journal article" date="2004" name="Nature">
        <title>Genome duplication in the teleost fish Tetraodon nigroviridis reveals the early vertebrate proto-karyotype.</title>
        <authorList>
            <person name="Jaillon O."/>
            <person name="Aury J.-M."/>
            <person name="Brunet F."/>
            <person name="Petit J.-L."/>
            <person name="Stange-Thomann N."/>
            <person name="Mauceli E."/>
            <person name="Bouneau L."/>
            <person name="Fischer C."/>
            <person name="Ozouf-Costaz C."/>
            <person name="Bernot A."/>
            <person name="Nicaud S."/>
            <person name="Jaffe D."/>
            <person name="Fisher S."/>
            <person name="Lutfalla G."/>
            <person name="Dossat C."/>
            <person name="Segurens B."/>
            <person name="Dasilva C."/>
            <person name="Salanoubat M."/>
            <person name="Levy M."/>
            <person name="Boudet N."/>
            <person name="Castellano S."/>
            <person name="Anthouard V."/>
            <person name="Jubin C."/>
            <person name="Castelli V."/>
            <person name="Katinka M."/>
            <person name="Vacherie B."/>
            <person name="Biemont C."/>
            <person name="Skalli Z."/>
            <person name="Cattolico L."/>
            <person name="Poulain J."/>
            <person name="De Berardinis V."/>
            <person name="Cruaud C."/>
            <person name="Duprat S."/>
            <person name="Brottier P."/>
            <person name="Coutanceau J.-P."/>
            <person name="Gouzy J."/>
            <person name="Parra G."/>
            <person name="Lardier G."/>
            <person name="Chapple C."/>
            <person name="McKernan K.J."/>
            <person name="McEwan P."/>
            <person name="Bosak S."/>
            <person name="Kellis M."/>
            <person name="Volff J.-N."/>
            <person name="Guigo R."/>
            <person name="Zody M.C."/>
            <person name="Mesirov J."/>
            <person name="Lindblad-Toh K."/>
            <person name="Birren B."/>
            <person name="Nusbaum C."/>
            <person name="Kahn D."/>
            <person name="Robinson-Rechavi M."/>
            <person name="Laudet V."/>
            <person name="Schachter V."/>
            <person name="Quetier F."/>
            <person name="Saurin W."/>
            <person name="Scarpelli C."/>
            <person name="Wincker P."/>
            <person name="Lander E.S."/>
            <person name="Weissenbach J."/>
            <person name="Roest Crollius H."/>
        </authorList>
    </citation>
    <scope>NUCLEOTIDE SEQUENCE [LARGE SCALE GENOMIC DNA]</scope>
</reference>